<evidence type="ECO:0000313" key="3">
    <source>
        <dbReference type="Proteomes" id="UP000188613"/>
    </source>
</evidence>
<feature type="transmembrane region" description="Helical" evidence="1">
    <location>
        <begin position="53"/>
        <end position="77"/>
    </location>
</feature>
<dbReference type="OrthoDB" id="7205479at2"/>
<evidence type="ECO:0000256" key="1">
    <source>
        <dbReference type="SAM" id="Phobius"/>
    </source>
</evidence>
<feature type="transmembrane region" description="Helical" evidence="1">
    <location>
        <begin position="28"/>
        <end position="46"/>
    </location>
</feature>
<keyword evidence="1" id="KW-0812">Transmembrane</keyword>
<evidence type="ECO:0008006" key="4">
    <source>
        <dbReference type="Google" id="ProtNLM"/>
    </source>
</evidence>
<dbReference type="PANTHER" id="PTHR37309:SF1">
    <property type="entry name" value="SLR0284 PROTEIN"/>
    <property type="match status" value="1"/>
</dbReference>
<comment type="caution">
    <text evidence="2">The sequence shown here is derived from an EMBL/GenBank/DDBJ whole genome shotgun (WGS) entry which is preliminary data.</text>
</comment>
<dbReference type="RefSeq" id="WP_076763959.1">
    <property type="nucleotide sequence ID" value="NZ_MSFI01000005.1"/>
</dbReference>
<keyword evidence="1" id="KW-1133">Transmembrane helix</keyword>
<name>A0A1V2ABU8_9BACI</name>
<protein>
    <recommendedName>
        <fullName evidence="4">Phage holin family protein</fullName>
    </recommendedName>
</protein>
<dbReference type="AlphaFoldDB" id="A0A1V2ABU8"/>
<keyword evidence="3" id="KW-1185">Reference proteome</keyword>
<dbReference type="STRING" id="1714355.BTO28_03150"/>
<accession>A0A1V2ABU8</accession>
<organism evidence="2 3">
    <name type="scientific">Domibacillus epiphyticus</name>
    <dbReference type="NCBI Taxonomy" id="1714355"/>
    <lineage>
        <taxon>Bacteria</taxon>
        <taxon>Bacillati</taxon>
        <taxon>Bacillota</taxon>
        <taxon>Bacilli</taxon>
        <taxon>Bacillales</taxon>
        <taxon>Bacillaceae</taxon>
        <taxon>Domibacillus</taxon>
    </lineage>
</organism>
<dbReference type="PANTHER" id="PTHR37309">
    <property type="entry name" value="SLR0284 PROTEIN"/>
    <property type="match status" value="1"/>
</dbReference>
<reference evidence="2 3" key="1">
    <citation type="submission" date="2016-12" db="EMBL/GenBank/DDBJ databases">
        <title>Domibacillus sp. SAB 38T whole genome sequencing.</title>
        <authorList>
            <person name="Verma A."/>
            <person name="Ojha A.K."/>
            <person name="Krishnamurthi S."/>
        </authorList>
    </citation>
    <scope>NUCLEOTIDE SEQUENCE [LARGE SCALE GENOMIC DNA]</scope>
    <source>
        <strain evidence="2 3">SAB 38</strain>
    </source>
</reference>
<keyword evidence="1" id="KW-0472">Membrane</keyword>
<dbReference type="Proteomes" id="UP000188613">
    <property type="component" value="Unassembled WGS sequence"/>
</dbReference>
<gene>
    <name evidence="2" type="ORF">BTO28_03150</name>
</gene>
<evidence type="ECO:0000313" key="2">
    <source>
        <dbReference type="EMBL" id="OMP68274.1"/>
    </source>
</evidence>
<dbReference type="Pfam" id="PF04020">
    <property type="entry name" value="Phage_holin_4_2"/>
    <property type="match status" value="1"/>
</dbReference>
<feature type="transmembrane region" description="Helical" evidence="1">
    <location>
        <begin position="89"/>
        <end position="107"/>
    </location>
</feature>
<dbReference type="EMBL" id="MSFI01000005">
    <property type="protein sequence ID" value="OMP68274.1"/>
    <property type="molecule type" value="Genomic_DNA"/>
</dbReference>
<dbReference type="InterPro" id="IPR007165">
    <property type="entry name" value="Phage_holin_4_2"/>
</dbReference>
<sequence>MGWLIGVLINAVLFIALSGYFPGLHVDSFLSAIIASFVLSILNLLVRPFLIMLTLPITIVTLGLFLFVINAVTLLMTDGIMGYAFEIESFGLAVIIAIAMAVVNIVLQMTVLRKK</sequence>
<proteinExistence type="predicted"/>